<feature type="region of interest" description="Disordered" evidence="1">
    <location>
        <begin position="148"/>
        <end position="167"/>
    </location>
</feature>
<evidence type="ECO:0000256" key="1">
    <source>
        <dbReference type="SAM" id="MobiDB-lite"/>
    </source>
</evidence>
<dbReference type="PANTHER" id="PTHR39196:SF1">
    <property type="entry name" value="PRIMOSOME, DNAD SUBUNIT"/>
    <property type="match status" value="1"/>
</dbReference>
<dbReference type="Pfam" id="PF14297">
    <property type="entry name" value="Lin1244_N"/>
    <property type="match status" value="1"/>
</dbReference>
<proteinExistence type="predicted"/>
<protein>
    <recommendedName>
        <fullName evidence="2">Lin1244/Lin1753-like N-terminal domain-containing protein</fullName>
    </recommendedName>
</protein>
<name>A0A8S5P331_9CAUD</name>
<evidence type="ECO:0000313" key="3">
    <source>
        <dbReference type="EMBL" id="DAE01032.1"/>
    </source>
</evidence>
<sequence>MARPQKKGLLYFPFDTDFFADLKIRALSARYGSDGLIFYIWLLAEIYRENGYYIVWNEDSEDAAIASLGLSEGSMKQIMTFLASRSLIVEITLASSDTIITSPNIQKRYQEAAKSLRREIIVDCEIWLLNEEETASFIKVAQNSDKYSKNHNKSVKNESKSRKNPTNKIKVNEMKVNEREGAPAKHSYGPFGNVMLLDDEFTKLADKYGADIRNDAIEFLDMYIEEKGYKTKSHYLAIIRWVVNAVNERRQKQRRGYQSNMPKSIQPTQERVSALDEMEALFQQEVNGFDKGRKN</sequence>
<evidence type="ECO:0000259" key="2">
    <source>
        <dbReference type="Pfam" id="PF14297"/>
    </source>
</evidence>
<dbReference type="PANTHER" id="PTHR39196">
    <property type="entry name" value="PRIMOSOME, DNAD SUBUNIT"/>
    <property type="match status" value="1"/>
</dbReference>
<dbReference type="InterPro" id="IPR025400">
    <property type="entry name" value="Lin1244/Lin1753-like_N"/>
</dbReference>
<feature type="domain" description="Lin1244/Lin1753-like N-terminal" evidence="2">
    <location>
        <begin position="11"/>
        <end position="105"/>
    </location>
</feature>
<dbReference type="EMBL" id="BK015316">
    <property type="protein sequence ID" value="DAE01032.1"/>
    <property type="molecule type" value="Genomic_DNA"/>
</dbReference>
<accession>A0A8S5P331</accession>
<organism evidence="3">
    <name type="scientific">Myoviridae sp. ctXVO17</name>
    <dbReference type="NCBI Taxonomy" id="2825121"/>
    <lineage>
        <taxon>Viruses</taxon>
        <taxon>Duplodnaviria</taxon>
        <taxon>Heunggongvirae</taxon>
        <taxon>Uroviricota</taxon>
        <taxon>Caudoviricetes</taxon>
    </lineage>
</organism>
<reference evidence="3" key="1">
    <citation type="journal article" date="2021" name="Proc. Natl. Acad. Sci. U.S.A.">
        <title>A Catalog of Tens of Thousands of Viruses from Human Metagenomes Reveals Hidden Associations with Chronic Diseases.</title>
        <authorList>
            <person name="Tisza M.J."/>
            <person name="Buck C.B."/>
        </authorList>
    </citation>
    <scope>NUCLEOTIDE SEQUENCE</scope>
    <source>
        <strain evidence="3">CtXVO17</strain>
    </source>
</reference>